<dbReference type="GO" id="GO:0005886">
    <property type="term" value="C:plasma membrane"/>
    <property type="evidence" value="ECO:0007669"/>
    <property type="project" value="TreeGrafter"/>
</dbReference>
<dbReference type="GO" id="GO:0005385">
    <property type="term" value="F:zinc ion transmembrane transporter activity"/>
    <property type="evidence" value="ECO:0007669"/>
    <property type="project" value="TreeGrafter"/>
</dbReference>
<protein>
    <submittedName>
        <fullName evidence="7">Cation transporter</fullName>
    </submittedName>
</protein>
<evidence type="ECO:0000256" key="1">
    <source>
        <dbReference type="ARBA" id="ARBA00004141"/>
    </source>
</evidence>
<evidence type="ECO:0000259" key="6">
    <source>
        <dbReference type="Pfam" id="PF01545"/>
    </source>
</evidence>
<feature type="transmembrane region" description="Helical" evidence="5">
    <location>
        <begin position="21"/>
        <end position="45"/>
    </location>
</feature>
<dbReference type="SUPFAM" id="SSF161111">
    <property type="entry name" value="Cation efflux protein transmembrane domain-like"/>
    <property type="match status" value="1"/>
</dbReference>
<evidence type="ECO:0000256" key="4">
    <source>
        <dbReference type="ARBA" id="ARBA00023136"/>
    </source>
</evidence>
<evidence type="ECO:0000313" key="7">
    <source>
        <dbReference type="EMBL" id="MBM3332405.1"/>
    </source>
</evidence>
<dbReference type="InterPro" id="IPR058533">
    <property type="entry name" value="Cation_efflux_TM"/>
</dbReference>
<dbReference type="PANTHER" id="PTHR11562">
    <property type="entry name" value="CATION EFFLUX PROTEIN/ ZINC TRANSPORTER"/>
    <property type="match status" value="1"/>
</dbReference>
<proteinExistence type="predicted"/>
<dbReference type="PANTHER" id="PTHR11562:SF17">
    <property type="entry name" value="RE54080P-RELATED"/>
    <property type="match status" value="1"/>
</dbReference>
<sequence>MSGHHHDHGHARQGRSLIVSIVLNLGFAVAELIFGLIANSLALVADSIHDASDAVALGLSYFGLRMSERAPNQRRTFGYRKVRILTAFINGPARAHRDPLCALLLRLMLPDDQPARQGRAPGAGVCAGQSLA</sequence>
<comment type="caution">
    <text evidence="7">The sequence shown here is derived from an EMBL/GenBank/DDBJ whole genome shotgun (WGS) entry which is preliminary data.</text>
</comment>
<gene>
    <name evidence="7" type="ORF">FJY68_11260</name>
</gene>
<evidence type="ECO:0000256" key="2">
    <source>
        <dbReference type="ARBA" id="ARBA00022692"/>
    </source>
</evidence>
<feature type="domain" description="Cation efflux protein transmembrane" evidence="6">
    <location>
        <begin position="17"/>
        <end position="91"/>
    </location>
</feature>
<evidence type="ECO:0000256" key="5">
    <source>
        <dbReference type="SAM" id="Phobius"/>
    </source>
</evidence>
<keyword evidence="4 5" id="KW-0472">Membrane</keyword>
<reference evidence="7" key="1">
    <citation type="submission" date="2019-03" db="EMBL/GenBank/DDBJ databases">
        <title>Lake Tanganyika Metagenome-Assembled Genomes (MAGs).</title>
        <authorList>
            <person name="Tran P."/>
        </authorList>
    </citation>
    <scope>NUCLEOTIDE SEQUENCE</scope>
    <source>
        <strain evidence="7">K_DeepCast_150m_m2_040</strain>
    </source>
</reference>
<feature type="non-terminal residue" evidence="7">
    <location>
        <position position="132"/>
    </location>
</feature>
<dbReference type="InterPro" id="IPR050681">
    <property type="entry name" value="CDF/SLC30A"/>
</dbReference>
<dbReference type="NCBIfam" id="TIGR01297">
    <property type="entry name" value="CDF"/>
    <property type="match status" value="1"/>
</dbReference>
<evidence type="ECO:0000256" key="3">
    <source>
        <dbReference type="ARBA" id="ARBA00022989"/>
    </source>
</evidence>
<name>A0A937XET7_UNCW3</name>
<dbReference type="AlphaFoldDB" id="A0A937XET7"/>
<dbReference type="Gene3D" id="1.20.1510.10">
    <property type="entry name" value="Cation efflux protein transmembrane domain"/>
    <property type="match status" value="1"/>
</dbReference>
<comment type="subcellular location">
    <subcellularLocation>
        <location evidence="1">Membrane</location>
        <topology evidence="1">Multi-pass membrane protein</topology>
    </subcellularLocation>
</comment>
<dbReference type="EMBL" id="VGIR01000084">
    <property type="protein sequence ID" value="MBM3332405.1"/>
    <property type="molecule type" value="Genomic_DNA"/>
</dbReference>
<organism evidence="7 8">
    <name type="scientific">candidate division WOR-3 bacterium</name>
    <dbReference type="NCBI Taxonomy" id="2052148"/>
    <lineage>
        <taxon>Bacteria</taxon>
        <taxon>Bacteria division WOR-3</taxon>
    </lineage>
</organism>
<accession>A0A937XET7</accession>
<dbReference type="Proteomes" id="UP000779900">
    <property type="component" value="Unassembled WGS sequence"/>
</dbReference>
<keyword evidence="3 5" id="KW-1133">Transmembrane helix</keyword>
<evidence type="ECO:0000313" key="8">
    <source>
        <dbReference type="Proteomes" id="UP000779900"/>
    </source>
</evidence>
<dbReference type="InterPro" id="IPR027469">
    <property type="entry name" value="Cation_efflux_TMD_sf"/>
</dbReference>
<keyword evidence="2 5" id="KW-0812">Transmembrane</keyword>
<dbReference type="InterPro" id="IPR002524">
    <property type="entry name" value="Cation_efflux"/>
</dbReference>
<dbReference type="Pfam" id="PF01545">
    <property type="entry name" value="Cation_efflux"/>
    <property type="match status" value="1"/>
</dbReference>